<comment type="caution">
    <text evidence="1">The sequence shown here is derived from an EMBL/GenBank/DDBJ whole genome shotgun (WGS) entry which is preliminary data.</text>
</comment>
<dbReference type="AlphaFoldDB" id="A0AAP5Q8Q1"/>
<dbReference type="EMBL" id="JANSLM010000004">
    <property type="protein sequence ID" value="MDT8838749.1"/>
    <property type="molecule type" value="Genomic_DNA"/>
</dbReference>
<dbReference type="RefSeq" id="WP_106355721.1">
    <property type="nucleotide sequence ID" value="NZ_JANSLM010000004.1"/>
</dbReference>
<evidence type="ECO:0000313" key="1">
    <source>
        <dbReference type="EMBL" id="MDT8838749.1"/>
    </source>
</evidence>
<proteinExistence type="predicted"/>
<name>A0AAP5Q8Q1_9BURK</name>
<evidence type="ECO:0000313" key="2">
    <source>
        <dbReference type="Proteomes" id="UP001246473"/>
    </source>
</evidence>
<reference evidence="1" key="1">
    <citation type="submission" date="2022-08" db="EMBL/GenBank/DDBJ databases">
        <authorList>
            <person name="Kim S.-J."/>
        </authorList>
    </citation>
    <scope>NUCLEOTIDE SEQUENCE</scope>
    <source>
        <strain evidence="1">KJ</strain>
    </source>
</reference>
<accession>A0AAP5Q8Q1</accession>
<dbReference type="Proteomes" id="UP001246473">
    <property type="component" value="Unassembled WGS sequence"/>
</dbReference>
<organism evidence="1 2">
    <name type="scientific">Paraburkholderia fungorum</name>
    <dbReference type="NCBI Taxonomy" id="134537"/>
    <lineage>
        <taxon>Bacteria</taxon>
        <taxon>Pseudomonadati</taxon>
        <taxon>Pseudomonadota</taxon>
        <taxon>Betaproteobacteria</taxon>
        <taxon>Burkholderiales</taxon>
        <taxon>Burkholderiaceae</taxon>
        <taxon>Paraburkholderia</taxon>
    </lineage>
</organism>
<sequence>MIFDPITSRRNAFTEGMLRFLLETKYESSRPMGNVAQSNLGTVIKTWLVGLGITVAPVVPRCIDWLGRAIDTDEKFGASQDLYRCQLHWAKGIADWMDTGWESGEWERARVFEEAAWRYEKRPWPMNEIIKYGLDDYMAFAFQAGDDSSPDGLEAYENGIQMYEHWVSNKPPSMSHSRTAGSNSKGLRRYAERAETGLACGLSDRPQRYARHARPRRRQLISISPTVSFPC</sequence>
<protein>
    <submittedName>
        <fullName evidence="1">Uncharacterized protein</fullName>
    </submittedName>
</protein>
<gene>
    <name evidence="1" type="ORF">ParKJ_15135</name>
</gene>